<accession>A0A9W9ELG0</accession>
<reference evidence="1" key="1">
    <citation type="submission" date="2022-11" db="EMBL/GenBank/DDBJ databases">
        <authorList>
            <person name="Petersen C."/>
        </authorList>
    </citation>
    <scope>NUCLEOTIDE SEQUENCE</scope>
    <source>
        <strain evidence="1">IBT 34128</strain>
    </source>
</reference>
<gene>
    <name evidence="1" type="ORF">NUU61_008587</name>
</gene>
<evidence type="ECO:0000313" key="1">
    <source>
        <dbReference type="EMBL" id="KAJ5084008.1"/>
    </source>
</evidence>
<reference evidence="1" key="2">
    <citation type="journal article" date="2023" name="IMA Fungus">
        <title>Comparative genomic study of the Penicillium genus elucidates a diverse pangenome and 15 lateral gene transfer events.</title>
        <authorList>
            <person name="Petersen C."/>
            <person name="Sorensen T."/>
            <person name="Nielsen M.R."/>
            <person name="Sondergaard T.E."/>
            <person name="Sorensen J.L."/>
            <person name="Fitzpatrick D.A."/>
            <person name="Frisvad J.C."/>
            <person name="Nielsen K.L."/>
        </authorList>
    </citation>
    <scope>NUCLEOTIDE SEQUENCE</scope>
    <source>
        <strain evidence="1">IBT 34128</strain>
    </source>
</reference>
<dbReference type="GeneID" id="81398281"/>
<comment type="caution">
    <text evidence="1">The sequence shown here is derived from an EMBL/GenBank/DDBJ whole genome shotgun (WGS) entry which is preliminary data.</text>
</comment>
<dbReference type="AlphaFoldDB" id="A0A9W9ELG0"/>
<evidence type="ECO:0000313" key="2">
    <source>
        <dbReference type="Proteomes" id="UP001141434"/>
    </source>
</evidence>
<dbReference type="RefSeq" id="XP_056507405.1">
    <property type="nucleotide sequence ID" value="XM_056659112.1"/>
</dbReference>
<proteinExistence type="predicted"/>
<dbReference type="Proteomes" id="UP001141434">
    <property type="component" value="Unassembled WGS sequence"/>
</dbReference>
<dbReference type="EMBL" id="JAPMSZ010000011">
    <property type="protein sequence ID" value="KAJ5084008.1"/>
    <property type="molecule type" value="Genomic_DNA"/>
</dbReference>
<sequence>MQRPPSLPESFNILLSSSQPRYLDRPSIPGLLSRSQPWPLYPISPMALLPLPPAQGDKHQFWTDPILCEETRARLKHFRSLGWLPPNFKPGTLIGIAVVERSWRKWKIKRFTWIFSTGCSRHHERKHFNHMTNTSAIFVNTTNTSLPGNSSTSRRKQNHIFQSDLPKHIPSICQYRSYARAYLVSSSSEKKFLPPALLEARGSQYTPPTF</sequence>
<protein>
    <submittedName>
        <fullName evidence="1">Uncharacterized protein</fullName>
    </submittedName>
</protein>
<name>A0A9W9ELG0_9EURO</name>
<dbReference type="OrthoDB" id="4465527at2759"/>
<keyword evidence="2" id="KW-1185">Reference proteome</keyword>
<organism evidence="1 2">
    <name type="scientific">Penicillium alfredii</name>
    <dbReference type="NCBI Taxonomy" id="1506179"/>
    <lineage>
        <taxon>Eukaryota</taxon>
        <taxon>Fungi</taxon>
        <taxon>Dikarya</taxon>
        <taxon>Ascomycota</taxon>
        <taxon>Pezizomycotina</taxon>
        <taxon>Eurotiomycetes</taxon>
        <taxon>Eurotiomycetidae</taxon>
        <taxon>Eurotiales</taxon>
        <taxon>Aspergillaceae</taxon>
        <taxon>Penicillium</taxon>
    </lineage>
</organism>